<feature type="region of interest" description="Disordered" evidence="5">
    <location>
        <begin position="113"/>
        <end position="195"/>
    </location>
</feature>
<evidence type="ECO:0000256" key="2">
    <source>
        <dbReference type="ARBA" id="ARBA00022763"/>
    </source>
</evidence>
<comment type="subcellular location">
    <subcellularLocation>
        <location evidence="1">Nucleus</location>
    </subcellularLocation>
</comment>
<dbReference type="GO" id="GO:0005634">
    <property type="term" value="C:nucleus"/>
    <property type="evidence" value="ECO:0007669"/>
    <property type="project" value="UniProtKB-SubCell"/>
</dbReference>
<evidence type="ECO:0000313" key="7">
    <source>
        <dbReference type="EMBL" id="EXJ93288.1"/>
    </source>
</evidence>
<feature type="coiled-coil region" evidence="4">
    <location>
        <begin position="18"/>
        <end position="91"/>
    </location>
</feature>
<feature type="domain" description="DNA endonuclease activator Ctp1 C-terminal" evidence="6">
    <location>
        <begin position="298"/>
        <end position="407"/>
    </location>
</feature>
<protein>
    <recommendedName>
        <fullName evidence="6">DNA endonuclease activator Ctp1 C-terminal domain-containing protein</fullName>
    </recommendedName>
</protein>
<evidence type="ECO:0000313" key="8">
    <source>
        <dbReference type="Proteomes" id="UP000019484"/>
    </source>
</evidence>
<evidence type="ECO:0000256" key="4">
    <source>
        <dbReference type="SAM" id="Coils"/>
    </source>
</evidence>
<feature type="region of interest" description="Disordered" evidence="5">
    <location>
        <begin position="247"/>
        <end position="273"/>
    </location>
</feature>
<evidence type="ECO:0000256" key="5">
    <source>
        <dbReference type="SAM" id="MobiDB-lite"/>
    </source>
</evidence>
<evidence type="ECO:0000256" key="1">
    <source>
        <dbReference type="ARBA" id="ARBA00004123"/>
    </source>
</evidence>
<keyword evidence="3" id="KW-0539">Nucleus</keyword>
<keyword evidence="2" id="KW-0227">DNA damage</keyword>
<dbReference type="OrthoDB" id="5801062at2759"/>
<organism evidence="7 8">
    <name type="scientific">Capronia coronata CBS 617.96</name>
    <dbReference type="NCBI Taxonomy" id="1182541"/>
    <lineage>
        <taxon>Eukaryota</taxon>
        <taxon>Fungi</taxon>
        <taxon>Dikarya</taxon>
        <taxon>Ascomycota</taxon>
        <taxon>Pezizomycotina</taxon>
        <taxon>Eurotiomycetes</taxon>
        <taxon>Chaetothyriomycetidae</taxon>
        <taxon>Chaetothyriales</taxon>
        <taxon>Herpotrichiellaceae</taxon>
        <taxon>Capronia</taxon>
    </lineage>
</organism>
<keyword evidence="8" id="KW-1185">Reference proteome</keyword>
<comment type="caution">
    <text evidence="7">The sequence shown here is derived from an EMBL/GenBank/DDBJ whole genome shotgun (WGS) entry which is preliminary data.</text>
</comment>
<feature type="compositionally biased region" description="Basic and acidic residues" evidence="5">
    <location>
        <begin position="128"/>
        <end position="137"/>
    </location>
</feature>
<dbReference type="Proteomes" id="UP000019484">
    <property type="component" value="Unassembled WGS sequence"/>
</dbReference>
<dbReference type="eggNOG" id="ENOG502S92Z">
    <property type="taxonomic scope" value="Eukaryota"/>
</dbReference>
<name>W9YL38_9EURO</name>
<accession>W9YL38</accession>
<feature type="compositionally biased region" description="Polar residues" evidence="5">
    <location>
        <begin position="177"/>
        <end position="193"/>
    </location>
</feature>
<dbReference type="EMBL" id="AMWN01000002">
    <property type="protein sequence ID" value="EXJ93288.1"/>
    <property type="molecule type" value="Genomic_DNA"/>
</dbReference>
<feature type="compositionally biased region" description="Pro residues" evidence="5">
    <location>
        <begin position="207"/>
        <end position="216"/>
    </location>
</feature>
<dbReference type="InterPro" id="IPR013882">
    <property type="entry name" value="Ctp1_C"/>
</dbReference>
<evidence type="ECO:0000259" key="6">
    <source>
        <dbReference type="Pfam" id="PF08573"/>
    </source>
</evidence>
<feature type="region of interest" description="Disordered" evidence="5">
    <location>
        <begin position="207"/>
        <end position="230"/>
    </location>
</feature>
<dbReference type="GO" id="GO:0006281">
    <property type="term" value="P:DNA repair"/>
    <property type="evidence" value="ECO:0007669"/>
    <property type="project" value="InterPro"/>
</dbReference>
<dbReference type="HOGENOM" id="CLU_035435_0_0_1"/>
<dbReference type="AlphaFoldDB" id="W9YL38"/>
<evidence type="ECO:0000256" key="3">
    <source>
        <dbReference type="ARBA" id="ARBA00023242"/>
    </source>
</evidence>
<feature type="compositionally biased region" description="Basic and acidic residues" evidence="5">
    <location>
        <begin position="409"/>
        <end position="418"/>
    </location>
</feature>
<reference evidence="7 8" key="1">
    <citation type="submission" date="2013-03" db="EMBL/GenBank/DDBJ databases">
        <title>The Genome Sequence of Capronia coronata CBS 617.96.</title>
        <authorList>
            <consortium name="The Broad Institute Genomics Platform"/>
            <person name="Cuomo C."/>
            <person name="de Hoog S."/>
            <person name="Gorbushina A."/>
            <person name="Walker B."/>
            <person name="Young S.K."/>
            <person name="Zeng Q."/>
            <person name="Gargeya S."/>
            <person name="Fitzgerald M."/>
            <person name="Haas B."/>
            <person name="Abouelleil A."/>
            <person name="Allen A.W."/>
            <person name="Alvarado L."/>
            <person name="Arachchi H.M."/>
            <person name="Berlin A.M."/>
            <person name="Chapman S.B."/>
            <person name="Gainer-Dewar J."/>
            <person name="Goldberg J."/>
            <person name="Griggs A."/>
            <person name="Gujja S."/>
            <person name="Hansen M."/>
            <person name="Howarth C."/>
            <person name="Imamovic A."/>
            <person name="Ireland A."/>
            <person name="Larimer J."/>
            <person name="McCowan C."/>
            <person name="Murphy C."/>
            <person name="Pearson M."/>
            <person name="Poon T.W."/>
            <person name="Priest M."/>
            <person name="Roberts A."/>
            <person name="Saif S."/>
            <person name="Shea T."/>
            <person name="Sisk P."/>
            <person name="Sykes S."/>
            <person name="Wortman J."/>
            <person name="Nusbaum C."/>
            <person name="Birren B."/>
        </authorList>
    </citation>
    <scope>NUCLEOTIDE SEQUENCE [LARGE SCALE GENOMIC DNA]</scope>
    <source>
        <strain evidence="7 8">CBS 617.96</strain>
    </source>
</reference>
<dbReference type="GeneID" id="19156581"/>
<sequence>MSTPQSLTDTLILALSQSNDLQRRTRETIETIERLKRENEKLKRQVEELSRARKDEPRDLSPQLDHLFRQDAEKQAEIDQLKSKLRLIQAKERKWRLQNPCVSSPIVFSNELDATTPASASRKRPRSKTPDEQRPLREISANVAAPNRLPRSKRFGDRGAHAITSIAEDGEDHNRSQSDTSTENTPQKAKASSPNNRLQALLAAPAPVTPLLPRPTPSASIQRTVASKAEEEAPIQLQIPGVGNLARDGSASFRRPPLLPAQPSAPEDEEPFRSRPVNRLNLSHFKVNPTYTGGCDYAYDEAIRGREARKCLAGCTRPECCGNKFKALAATLPADTDISEDDLLLEFLGPGSEEKIRTLTPMAKENLVFEARTTRLANLYGKMHKTLFDRPESPPGYWDTDMPGTQEEQEYRERARRREREEVVRRYEAAMKGDGRWLFADE</sequence>
<proteinExistence type="predicted"/>
<gene>
    <name evidence="7" type="ORF">A1O1_01680</name>
</gene>
<keyword evidence="4" id="KW-0175">Coiled coil</keyword>
<dbReference type="Pfam" id="PF08573">
    <property type="entry name" value="SAE2"/>
    <property type="match status" value="1"/>
</dbReference>
<dbReference type="STRING" id="1182541.W9YL38"/>
<feature type="region of interest" description="Disordered" evidence="5">
    <location>
        <begin position="391"/>
        <end position="418"/>
    </location>
</feature>
<dbReference type="RefSeq" id="XP_007720782.1">
    <property type="nucleotide sequence ID" value="XM_007722592.1"/>
</dbReference>